<evidence type="ECO:0000313" key="8">
    <source>
        <dbReference type="EMBL" id="MBO1753050.1"/>
    </source>
</evidence>
<dbReference type="CDD" id="cd06171">
    <property type="entry name" value="Sigma70_r4"/>
    <property type="match status" value="1"/>
</dbReference>
<evidence type="ECO:0000313" key="9">
    <source>
        <dbReference type="Proteomes" id="UP000664209"/>
    </source>
</evidence>
<comment type="similarity">
    <text evidence="1">Belongs to the sigma-70 factor family. ECF subfamily.</text>
</comment>
<organism evidence="8 9">
    <name type="scientific">Actinotalea soli</name>
    <dbReference type="NCBI Taxonomy" id="2819234"/>
    <lineage>
        <taxon>Bacteria</taxon>
        <taxon>Bacillati</taxon>
        <taxon>Actinomycetota</taxon>
        <taxon>Actinomycetes</taxon>
        <taxon>Micrococcales</taxon>
        <taxon>Cellulomonadaceae</taxon>
        <taxon>Actinotalea</taxon>
    </lineage>
</organism>
<dbReference type="InterPro" id="IPR013249">
    <property type="entry name" value="RNA_pol_sigma70_r4_t2"/>
</dbReference>
<dbReference type="InterPro" id="IPR014284">
    <property type="entry name" value="RNA_pol_sigma-70_dom"/>
</dbReference>
<keyword evidence="5" id="KW-0804">Transcription</keyword>
<feature type="domain" description="RNA polymerase sigma factor 70 region 4 type 2" evidence="7">
    <location>
        <begin position="96"/>
        <end position="144"/>
    </location>
</feature>
<dbReference type="InterPro" id="IPR039425">
    <property type="entry name" value="RNA_pol_sigma-70-like"/>
</dbReference>
<evidence type="ECO:0000256" key="4">
    <source>
        <dbReference type="ARBA" id="ARBA00023125"/>
    </source>
</evidence>
<gene>
    <name evidence="8" type="ORF">J4G33_14655</name>
</gene>
<dbReference type="PANTHER" id="PTHR43133">
    <property type="entry name" value="RNA POLYMERASE ECF-TYPE SIGMA FACTO"/>
    <property type="match status" value="1"/>
</dbReference>
<dbReference type="SUPFAM" id="SSF88946">
    <property type="entry name" value="Sigma2 domain of RNA polymerase sigma factors"/>
    <property type="match status" value="1"/>
</dbReference>
<dbReference type="AlphaFoldDB" id="A0A939LU52"/>
<sequence>MVTLAREHGRSLTGYAYLLAGNTRDAEDLVQDALVKSYVRARSREITIDEGYVRRAILTLYIDGYRRRRRWESLRHLLARPERLDGPEGPTAQRVDVESALQSLPPRQRACVVLRFYDDLTIPEIAGRLGIADGSVKRYLSLGVHRMEALLGPVLTTATADVGGPVETHESVLLHGEESA</sequence>
<feature type="domain" description="RNA polymerase sigma-70 region 2" evidence="6">
    <location>
        <begin position="4"/>
        <end position="70"/>
    </location>
</feature>
<reference evidence="8" key="1">
    <citation type="submission" date="2021-03" db="EMBL/GenBank/DDBJ databases">
        <title>Actinotalea soli sp. nov., isolated from soil.</title>
        <authorList>
            <person name="Ping W."/>
            <person name="Zhang J."/>
        </authorList>
    </citation>
    <scope>NUCLEOTIDE SEQUENCE</scope>
    <source>
        <strain evidence="8">BY-33</strain>
    </source>
</reference>
<accession>A0A939LU52</accession>
<dbReference type="Gene3D" id="1.10.1740.10">
    <property type="match status" value="1"/>
</dbReference>
<dbReference type="InterPro" id="IPR036388">
    <property type="entry name" value="WH-like_DNA-bd_sf"/>
</dbReference>
<evidence type="ECO:0000256" key="3">
    <source>
        <dbReference type="ARBA" id="ARBA00023082"/>
    </source>
</evidence>
<dbReference type="Proteomes" id="UP000664209">
    <property type="component" value="Unassembled WGS sequence"/>
</dbReference>
<keyword evidence="9" id="KW-1185">Reference proteome</keyword>
<protein>
    <submittedName>
        <fullName evidence="8">Sigma-70 family RNA polymerase sigma factor</fullName>
    </submittedName>
</protein>
<dbReference type="InterPro" id="IPR013325">
    <property type="entry name" value="RNA_pol_sigma_r2"/>
</dbReference>
<evidence type="ECO:0000259" key="7">
    <source>
        <dbReference type="Pfam" id="PF08281"/>
    </source>
</evidence>
<dbReference type="PANTHER" id="PTHR43133:SF50">
    <property type="entry name" value="ECF RNA POLYMERASE SIGMA FACTOR SIGM"/>
    <property type="match status" value="1"/>
</dbReference>
<dbReference type="InterPro" id="IPR007627">
    <property type="entry name" value="RNA_pol_sigma70_r2"/>
</dbReference>
<dbReference type="Gene3D" id="1.10.10.10">
    <property type="entry name" value="Winged helix-like DNA-binding domain superfamily/Winged helix DNA-binding domain"/>
    <property type="match status" value="1"/>
</dbReference>
<dbReference type="EMBL" id="JAGEMK010000009">
    <property type="protein sequence ID" value="MBO1753050.1"/>
    <property type="molecule type" value="Genomic_DNA"/>
</dbReference>
<dbReference type="InterPro" id="IPR013324">
    <property type="entry name" value="RNA_pol_sigma_r3/r4-like"/>
</dbReference>
<keyword evidence="3" id="KW-0731">Sigma factor</keyword>
<name>A0A939LU52_9CELL</name>
<keyword evidence="4" id="KW-0238">DNA-binding</keyword>
<dbReference type="GO" id="GO:0006352">
    <property type="term" value="P:DNA-templated transcription initiation"/>
    <property type="evidence" value="ECO:0007669"/>
    <property type="project" value="InterPro"/>
</dbReference>
<dbReference type="SUPFAM" id="SSF88659">
    <property type="entry name" value="Sigma3 and sigma4 domains of RNA polymerase sigma factors"/>
    <property type="match status" value="1"/>
</dbReference>
<evidence type="ECO:0000259" key="6">
    <source>
        <dbReference type="Pfam" id="PF04542"/>
    </source>
</evidence>
<dbReference type="GO" id="GO:0016987">
    <property type="term" value="F:sigma factor activity"/>
    <property type="evidence" value="ECO:0007669"/>
    <property type="project" value="UniProtKB-KW"/>
</dbReference>
<dbReference type="Pfam" id="PF04542">
    <property type="entry name" value="Sigma70_r2"/>
    <property type="match status" value="1"/>
</dbReference>
<proteinExistence type="inferred from homology"/>
<keyword evidence="2" id="KW-0805">Transcription regulation</keyword>
<comment type="caution">
    <text evidence="8">The sequence shown here is derived from an EMBL/GenBank/DDBJ whole genome shotgun (WGS) entry which is preliminary data.</text>
</comment>
<evidence type="ECO:0000256" key="1">
    <source>
        <dbReference type="ARBA" id="ARBA00010641"/>
    </source>
</evidence>
<evidence type="ECO:0000256" key="5">
    <source>
        <dbReference type="ARBA" id="ARBA00023163"/>
    </source>
</evidence>
<dbReference type="GO" id="GO:0003677">
    <property type="term" value="F:DNA binding"/>
    <property type="evidence" value="ECO:0007669"/>
    <property type="project" value="UniProtKB-KW"/>
</dbReference>
<dbReference type="Pfam" id="PF08281">
    <property type="entry name" value="Sigma70_r4_2"/>
    <property type="match status" value="1"/>
</dbReference>
<dbReference type="NCBIfam" id="TIGR02937">
    <property type="entry name" value="sigma70-ECF"/>
    <property type="match status" value="1"/>
</dbReference>
<evidence type="ECO:0000256" key="2">
    <source>
        <dbReference type="ARBA" id="ARBA00023015"/>
    </source>
</evidence>